<evidence type="ECO:0000256" key="1">
    <source>
        <dbReference type="SAM" id="Phobius"/>
    </source>
</evidence>
<keyword evidence="1" id="KW-0472">Membrane</keyword>
<accession>A0A1D8MBV9</accession>
<protein>
    <submittedName>
        <fullName evidence="2">Transmembrane protein</fullName>
    </submittedName>
</protein>
<feature type="transmembrane region" description="Helical" evidence="1">
    <location>
        <begin position="57"/>
        <end position="78"/>
    </location>
</feature>
<keyword evidence="1 2" id="KW-0812">Transmembrane</keyword>
<evidence type="ECO:0000313" key="2">
    <source>
        <dbReference type="EMBL" id="AOV81757.1"/>
    </source>
</evidence>
<proteinExistence type="predicted"/>
<keyword evidence="1" id="KW-1133">Transmembrane helix</keyword>
<organism evidence="2">
    <name type="scientific">Beilong virus</name>
    <dbReference type="NCBI Taxonomy" id="341053"/>
    <lineage>
        <taxon>Viruses</taxon>
        <taxon>Riboviria</taxon>
        <taxon>Orthornavirae</taxon>
        <taxon>Negarnaviricota</taxon>
        <taxon>Haploviricotina</taxon>
        <taxon>Monjiviricetes</taxon>
        <taxon>Mononegavirales</taxon>
        <taxon>Paramyxoviridae</taxon>
        <taxon>Orthoparamyxovirinae</taxon>
        <taxon>Jeilongvirus</taxon>
        <taxon>Jeilongvirus beilongi</taxon>
    </lineage>
</organism>
<name>A0A1D8MBV9_9MONO</name>
<gene>
    <name evidence="2" type="primary">TM</name>
</gene>
<dbReference type="EMBL" id="KX940961">
    <property type="protein sequence ID" value="AOV81757.1"/>
    <property type="molecule type" value="Viral_cRNA"/>
</dbReference>
<reference evidence="2" key="1">
    <citation type="journal article" date="2016" name="Infect. Genet. Evol.">
        <title>Comparative genome and evolutionary analysis of naturally occurring Beilong virus in brown and black rats.</title>
        <authorList>
            <person name="Woo P.C."/>
            <person name="Wong A.Y."/>
            <person name="Wong B.H."/>
            <person name="Lam C.S."/>
            <person name="Fan R.Y."/>
            <person name="Lau S.K."/>
            <person name="Yuen K.Y."/>
        </authorList>
    </citation>
    <scope>NUCLEOTIDE SEQUENCE</scope>
    <source>
        <strain evidence="2">ERN081008_1S</strain>
    </source>
</reference>
<reference evidence="2" key="2">
    <citation type="submission" date="2016-10" db="EMBL/GenBank/DDBJ databases">
        <authorList>
            <person name="de Groot N.N."/>
        </authorList>
    </citation>
    <scope>NUCLEOTIDE SEQUENCE</scope>
    <source>
        <strain evidence="2">ERN081008_1S</strain>
    </source>
</reference>
<sequence length="254" mass="28104">MTSDYEDPASMPSCYGSMRSSGATYKATQIRRPYQNGIPRSLKSGHSTAIARKSTNIYFAFILFVSSVNMAMLCYIIISMEAKNCAPEKPATRPLPKIDNQNCPELDQMSSSINTMMHALTYTLPQVLTSNKHALVSRLNHLAFELRETVRVNNLDLNVRLGLNRTIALRTGSNTAKITATSSGPVGATKPPLVPVFTLVPPRATSRVMFYPLMKGEENMMSNENLENVRRLNKHHNPNNGGMQDDIAVLNPAF</sequence>